<keyword evidence="4" id="KW-1185">Reference proteome</keyword>
<dbReference type="PANTHER" id="PTHR34075:SF5">
    <property type="entry name" value="BLR3430 PROTEIN"/>
    <property type="match status" value="1"/>
</dbReference>
<dbReference type="RefSeq" id="WP_017617597.1">
    <property type="nucleotide sequence ID" value="NZ_ANBG01000083.1"/>
</dbReference>
<feature type="domain" description="ChsH2 rubredoxin-like zinc ribbon" evidence="2">
    <location>
        <begin position="19"/>
        <end position="52"/>
    </location>
</feature>
<accession>A0A223S4E4</accession>
<dbReference type="InterPro" id="IPR052513">
    <property type="entry name" value="Thioester_dehydratase-like"/>
</dbReference>
<dbReference type="InterPro" id="IPR012340">
    <property type="entry name" value="NA-bd_OB-fold"/>
</dbReference>
<dbReference type="PANTHER" id="PTHR34075">
    <property type="entry name" value="BLR3430 PROTEIN"/>
    <property type="match status" value="1"/>
</dbReference>
<evidence type="ECO:0000313" key="3">
    <source>
        <dbReference type="EMBL" id="ASU83010.1"/>
    </source>
</evidence>
<dbReference type="SUPFAM" id="SSF50249">
    <property type="entry name" value="Nucleic acid-binding proteins"/>
    <property type="match status" value="1"/>
</dbReference>
<protein>
    <recommendedName>
        <fullName evidence="5">DNA-binding protein</fullName>
    </recommendedName>
</protein>
<dbReference type="KEGG" id="ngv:CDO52_09595"/>
<dbReference type="Pfam" id="PF12172">
    <property type="entry name" value="zf-ChsH2"/>
    <property type="match status" value="1"/>
</dbReference>
<evidence type="ECO:0008006" key="5">
    <source>
        <dbReference type="Google" id="ProtNLM"/>
    </source>
</evidence>
<dbReference type="EMBL" id="CP022753">
    <property type="protein sequence ID" value="ASU83010.1"/>
    <property type="molecule type" value="Genomic_DNA"/>
</dbReference>
<dbReference type="AlphaFoldDB" id="A0A223S4E4"/>
<dbReference type="InterPro" id="IPR002878">
    <property type="entry name" value="ChsH2_C"/>
</dbReference>
<evidence type="ECO:0000259" key="1">
    <source>
        <dbReference type="Pfam" id="PF01796"/>
    </source>
</evidence>
<sequence length="142" mass="15555">MTAAERPRPAADRDSAAWWRALRRHEFTLQRCDGCGTLRFPARDLCARCRSEVWSWTAGCGTGRVVSWVVTHQVVHPAFADEVPSTVLYVALDDAPGLYCWGGLTGAGPDALRSGLAVRAVFTDVDDELTLVLWRPEAAQVA</sequence>
<name>A0A223S4E4_9ACTN</name>
<feature type="domain" description="ChsH2 C-terminal OB-fold" evidence="1">
    <location>
        <begin position="56"/>
        <end position="122"/>
    </location>
</feature>
<gene>
    <name evidence="3" type="ORF">CDO52_09595</name>
</gene>
<evidence type="ECO:0000259" key="2">
    <source>
        <dbReference type="Pfam" id="PF12172"/>
    </source>
</evidence>
<proteinExistence type="predicted"/>
<dbReference type="OrthoDB" id="7470921at2"/>
<dbReference type="Pfam" id="PF01796">
    <property type="entry name" value="OB_ChsH2_C"/>
    <property type="match status" value="1"/>
</dbReference>
<dbReference type="InterPro" id="IPR022002">
    <property type="entry name" value="ChsH2_Znr"/>
</dbReference>
<dbReference type="Proteomes" id="UP000215005">
    <property type="component" value="Chromosome"/>
</dbReference>
<evidence type="ECO:0000313" key="4">
    <source>
        <dbReference type="Proteomes" id="UP000215005"/>
    </source>
</evidence>
<dbReference type="Gene3D" id="6.10.30.10">
    <property type="match status" value="1"/>
</dbReference>
<organism evidence="3 4">
    <name type="scientific">Nocardiopsis gilva YIM 90087</name>
    <dbReference type="NCBI Taxonomy" id="1235441"/>
    <lineage>
        <taxon>Bacteria</taxon>
        <taxon>Bacillati</taxon>
        <taxon>Actinomycetota</taxon>
        <taxon>Actinomycetes</taxon>
        <taxon>Streptosporangiales</taxon>
        <taxon>Nocardiopsidaceae</taxon>
        <taxon>Nocardiopsis</taxon>
    </lineage>
</organism>
<reference evidence="3 4" key="1">
    <citation type="submission" date="2017-08" db="EMBL/GenBank/DDBJ databases">
        <title>The complete genome sequence of Nocardiopsis gilva YIM 90087.</title>
        <authorList>
            <person name="Yin M."/>
            <person name="Tang S."/>
        </authorList>
    </citation>
    <scope>NUCLEOTIDE SEQUENCE [LARGE SCALE GENOMIC DNA]</scope>
    <source>
        <strain evidence="3 4">YIM 90087</strain>
    </source>
</reference>